<proteinExistence type="predicted"/>
<reference evidence="1 2" key="1">
    <citation type="submission" date="2024-05" db="EMBL/GenBank/DDBJ databases">
        <title>Genome sequencing of Marine Estuary Bacteria, Shewanella vesiculosa and S. baltica, and Pseudomonas syringae.</title>
        <authorList>
            <person name="Gurung A."/>
            <person name="Maclea K.S."/>
        </authorList>
    </citation>
    <scope>NUCLEOTIDE SEQUENCE [LARGE SCALE GENOMIC DNA]</scope>
    <source>
        <strain evidence="1 2">1A</strain>
    </source>
</reference>
<protein>
    <recommendedName>
        <fullName evidence="3">DUF2384 domain-containing protein</fullName>
    </recommendedName>
</protein>
<name>A0ABV0FXW5_9GAMM</name>
<organism evidence="1 2">
    <name type="scientific">Shewanella vesiculosa</name>
    <dbReference type="NCBI Taxonomy" id="518738"/>
    <lineage>
        <taxon>Bacteria</taxon>
        <taxon>Pseudomonadati</taxon>
        <taxon>Pseudomonadota</taxon>
        <taxon>Gammaproteobacteria</taxon>
        <taxon>Alteromonadales</taxon>
        <taxon>Shewanellaceae</taxon>
        <taxon>Shewanella</taxon>
    </lineage>
</organism>
<dbReference type="RefSeq" id="WP_347690904.1">
    <property type="nucleotide sequence ID" value="NZ_JBDPZN010000013.1"/>
</dbReference>
<evidence type="ECO:0000313" key="2">
    <source>
        <dbReference type="Proteomes" id="UP001477278"/>
    </source>
</evidence>
<keyword evidence="2" id="KW-1185">Reference proteome</keyword>
<evidence type="ECO:0000313" key="1">
    <source>
        <dbReference type="EMBL" id="MEO3684418.1"/>
    </source>
</evidence>
<comment type="caution">
    <text evidence="1">The sequence shown here is derived from an EMBL/GenBank/DDBJ whole genome shotgun (WGS) entry which is preliminary data.</text>
</comment>
<gene>
    <name evidence="1" type="ORF">ABHN84_19310</name>
</gene>
<dbReference type="EMBL" id="JBDPZN010000013">
    <property type="protein sequence ID" value="MEO3684418.1"/>
    <property type="molecule type" value="Genomic_DNA"/>
</dbReference>
<dbReference type="Proteomes" id="UP001477278">
    <property type="component" value="Unassembled WGS sequence"/>
</dbReference>
<sequence length="83" mass="9657">MNTAHTDYQELKNALQYFFTVEEQMYLIPLLLSWSGNAEKAMFWFNHQRIPAFGGQTAKFICENGNQKLFIEYIHSAELGGYT</sequence>
<accession>A0ABV0FXW5</accession>
<evidence type="ECO:0008006" key="3">
    <source>
        <dbReference type="Google" id="ProtNLM"/>
    </source>
</evidence>